<sequence length="181" mass="19956">MTDDDLPKNNKDITDDLLDFDISDEEDPIGSPEGSGGAEDRGDHPAIALLDMAISTGADYCKKERLPPPNTAVYDGFSRPFLNSAFWHYFPDGSVPDDPRLGLVAGLAGLALACAPPAMAIYKREEEKKKQKEKKRRDPDEEGDQAEIREERRRAPAPVDPHPGPVPSWMSRLDDMMVPGI</sequence>
<evidence type="ECO:0000256" key="2">
    <source>
        <dbReference type="SAM" id="Phobius"/>
    </source>
</evidence>
<dbReference type="EMBL" id="VOTZ01000011">
    <property type="protein sequence ID" value="MCQ1538584.1"/>
    <property type="molecule type" value="Genomic_DNA"/>
</dbReference>
<feature type="compositionally biased region" description="Basic and acidic residues" evidence="1">
    <location>
        <begin position="1"/>
        <end position="14"/>
    </location>
</feature>
<dbReference type="RefSeq" id="WP_255332532.1">
    <property type="nucleotide sequence ID" value="NZ_VOTZ01000011.1"/>
</dbReference>
<keyword evidence="2" id="KW-0472">Membrane</keyword>
<comment type="caution">
    <text evidence="3">The sequence shown here is derived from an EMBL/GenBank/DDBJ whole genome shotgun (WGS) entry which is preliminary data.</text>
</comment>
<feature type="region of interest" description="Disordered" evidence="1">
    <location>
        <begin position="124"/>
        <end position="181"/>
    </location>
</feature>
<feature type="compositionally biased region" description="Acidic residues" evidence="1">
    <location>
        <begin position="15"/>
        <end position="28"/>
    </location>
</feature>
<name>A0ABD4TK74_9EURY</name>
<keyword evidence="4" id="KW-1185">Reference proteome</keyword>
<dbReference type="AlphaFoldDB" id="A0ABD4TK74"/>
<keyword evidence="2" id="KW-0812">Transmembrane</keyword>
<feature type="transmembrane region" description="Helical" evidence="2">
    <location>
        <begin position="101"/>
        <end position="122"/>
    </location>
</feature>
<evidence type="ECO:0000256" key="1">
    <source>
        <dbReference type="SAM" id="MobiDB-lite"/>
    </source>
</evidence>
<proteinExistence type="predicted"/>
<evidence type="ECO:0000313" key="3">
    <source>
        <dbReference type="EMBL" id="MCQ1538584.1"/>
    </source>
</evidence>
<evidence type="ECO:0000313" key="4">
    <source>
        <dbReference type="Proteomes" id="UP001524383"/>
    </source>
</evidence>
<accession>A0ABD4TK74</accession>
<protein>
    <submittedName>
        <fullName evidence="3">Uncharacterized protein</fullName>
    </submittedName>
</protein>
<keyword evidence="2" id="KW-1133">Transmembrane helix</keyword>
<dbReference type="Proteomes" id="UP001524383">
    <property type="component" value="Unassembled WGS sequence"/>
</dbReference>
<gene>
    <name evidence="3" type="ORF">FTO68_06240</name>
</gene>
<feature type="region of interest" description="Disordered" evidence="1">
    <location>
        <begin position="1"/>
        <end position="44"/>
    </location>
</feature>
<reference evidence="3 4" key="1">
    <citation type="submission" date="2019-08" db="EMBL/GenBank/DDBJ databases">
        <authorList>
            <person name="Chen S.-C."/>
            <person name="Lai M.-C."/>
            <person name="You Y.-T."/>
        </authorList>
    </citation>
    <scope>NUCLEOTIDE SEQUENCE [LARGE SCALE GENOMIC DNA]</scope>
    <source>
        <strain evidence="3 4">P2F9704a</strain>
    </source>
</reference>
<organism evidence="3 4">
    <name type="scientific">Methanocalculus taiwanensis</name>
    <dbReference type="NCBI Taxonomy" id="106207"/>
    <lineage>
        <taxon>Archaea</taxon>
        <taxon>Methanobacteriati</taxon>
        <taxon>Methanobacteriota</taxon>
        <taxon>Stenosarchaea group</taxon>
        <taxon>Methanomicrobia</taxon>
        <taxon>Methanomicrobiales</taxon>
        <taxon>Methanocalculaceae</taxon>
        <taxon>Methanocalculus</taxon>
    </lineage>
</organism>